<dbReference type="Proteomes" id="UP001066276">
    <property type="component" value="Chromosome 6"/>
</dbReference>
<dbReference type="EMBL" id="JANPWB010000010">
    <property type="protein sequence ID" value="KAJ1143102.1"/>
    <property type="molecule type" value="Genomic_DNA"/>
</dbReference>
<sequence length="114" mass="12663">MVKNLEGEIITLATRGLIFAGAATNPEPTVHRSAWCGPRCHRVLPSIPVVTVFWIVLSLCAPFDFLLCLDPVDWSGLVVVARQFQSHGGRFVLRLRLSEPEQPVATLQRLSSER</sequence>
<dbReference type="AlphaFoldDB" id="A0AAV7QUI8"/>
<name>A0AAV7QUI8_PLEWA</name>
<keyword evidence="2" id="KW-1185">Reference proteome</keyword>
<proteinExistence type="predicted"/>
<organism evidence="1 2">
    <name type="scientific">Pleurodeles waltl</name>
    <name type="common">Iberian ribbed newt</name>
    <dbReference type="NCBI Taxonomy" id="8319"/>
    <lineage>
        <taxon>Eukaryota</taxon>
        <taxon>Metazoa</taxon>
        <taxon>Chordata</taxon>
        <taxon>Craniata</taxon>
        <taxon>Vertebrata</taxon>
        <taxon>Euteleostomi</taxon>
        <taxon>Amphibia</taxon>
        <taxon>Batrachia</taxon>
        <taxon>Caudata</taxon>
        <taxon>Salamandroidea</taxon>
        <taxon>Salamandridae</taxon>
        <taxon>Pleurodelinae</taxon>
        <taxon>Pleurodeles</taxon>
    </lineage>
</organism>
<protein>
    <submittedName>
        <fullName evidence="1">Uncharacterized protein</fullName>
    </submittedName>
</protein>
<accession>A0AAV7QUI8</accession>
<reference evidence="1" key="1">
    <citation type="journal article" date="2022" name="bioRxiv">
        <title>Sequencing and chromosome-scale assembly of the giantPleurodeles waltlgenome.</title>
        <authorList>
            <person name="Brown T."/>
            <person name="Elewa A."/>
            <person name="Iarovenko S."/>
            <person name="Subramanian E."/>
            <person name="Araus A.J."/>
            <person name="Petzold A."/>
            <person name="Susuki M."/>
            <person name="Suzuki K.-i.T."/>
            <person name="Hayashi T."/>
            <person name="Toyoda A."/>
            <person name="Oliveira C."/>
            <person name="Osipova E."/>
            <person name="Leigh N.D."/>
            <person name="Simon A."/>
            <person name="Yun M.H."/>
        </authorList>
    </citation>
    <scope>NUCLEOTIDE SEQUENCE</scope>
    <source>
        <strain evidence="1">20211129_DDA</strain>
        <tissue evidence="1">Liver</tissue>
    </source>
</reference>
<evidence type="ECO:0000313" key="2">
    <source>
        <dbReference type="Proteomes" id="UP001066276"/>
    </source>
</evidence>
<comment type="caution">
    <text evidence="1">The sequence shown here is derived from an EMBL/GenBank/DDBJ whole genome shotgun (WGS) entry which is preliminary data.</text>
</comment>
<evidence type="ECO:0000313" key="1">
    <source>
        <dbReference type="EMBL" id="KAJ1143102.1"/>
    </source>
</evidence>
<gene>
    <name evidence="1" type="ORF">NDU88_009413</name>
</gene>